<evidence type="ECO:0000256" key="4">
    <source>
        <dbReference type="PROSITE-ProRule" id="PRU00221"/>
    </source>
</evidence>
<dbReference type="GO" id="GO:0005634">
    <property type="term" value="C:nucleus"/>
    <property type="evidence" value="ECO:0007669"/>
    <property type="project" value="TreeGrafter"/>
</dbReference>
<reference evidence="6 7" key="1">
    <citation type="submission" date="2019-12" db="EMBL/GenBank/DDBJ databases">
        <authorList>
            <person name="Alioto T."/>
            <person name="Alioto T."/>
            <person name="Gomez Garrido J."/>
        </authorList>
    </citation>
    <scope>NUCLEOTIDE SEQUENCE [LARGE SCALE GENOMIC DNA]</scope>
</reference>
<evidence type="ECO:0000256" key="3">
    <source>
        <dbReference type="ARBA" id="ARBA00022737"/>
    </source>
</evidence>
<dbReference type="FunFam" id="2.130.10.10:FF:000485">
    <property type="entry name" value="Putative WD repeat-containing protein C17D11.16"/>
    <property type="match status" value="1"/>
</dbReference>
<accession>A0A8S0QS78</accession>
<evidence type="ECO:0000313" key="6">
    <source>
        <dbReference type="EMBL" id="CAA2968410.1"/>
    </source>
</evidence>
<proteinExistence type="predicted"/>
<dbReference type="OrthoDB" id="270624at2759"/>
<dbReference type="Gramene" id="OE9A039112T1">
    <property type="protein sequence ID" value="OE9A039112C1"/>
    <property type="gene ID" value="OE9A039112"/>
</dbReference>
<protein>
    <submittedName>
        <fullName evidence="6">Periodic tryptophan 1 homolog</fullName>
    </submittedName>
</protein>
<dbReference type="SUPFAM" id="SSF50978">
    <property type="entry name" value="WD40 repeat-like"/>
    <property type="match status" value="1"/>
</dbReference>
<evidence type="ECO:0000256" key="2">
    <source>
        <dbReference type="ARBA" id="ARBA00022574"/>
    </source>
</evidence>
<organism evidence="6 7">
    <name type="scientific">Olea europaea subsp. europaea</name>
    <dbReference type="NCBI Taxonomy" id="158383"/>
    <lineage>
        <taxon>Eukaryota</taxon>
        <taxon>Viridiplantae</taxon>
        <taxon>Streptophyta</taxon>
        <taxon>Embryophyta</taxon>
        <taxon>Tracheophyta</taxon>
        <taxon>Spermatophyta</taxon>
        <taxon>Magnoliopsida</taxon>
        <taxon>eudicotyledons</taxon>
        <taxon>Gunneridae</taxon>
        <taxon>Pentapetalae</taxon>
        <taxon>asterids</taxon>
        <taxon>lamiids</taxon>
        <taxon>Lamiales</taxon>
        <taxon>Oleaceae</taxon>
        <taxon>Oleeae</taxon>
        <taxon>Olea</taxon>
    </lineage>
</organism>
<comment type="caution">
    <text evidence="6">The sequence shown here is derived from an EMBL/GenBank/DDBJ whole genome shotgun (WGS) entry which is preliminary data.</text>
</comment>
<dbReference type="Gene3D" id="2.130.10.10">
    <property type="entry name" value="YVTN repeat-like/Quinoprotein amine dehydrogenase"/>
    <property type="match status" value="2"/>
</dbReference>
<dbReference type="GO" id="GO:0006364">
    <property type="term" value="P:rRNA processing"/>
    <property type="evidence" value="ECO:0007669"/>
    <property type="project" value="InterPro"/>
</dbReference>
<dbReference type="AlphaFoldDB" id="A0A8S0QS78"/>
<dbReference type="PRINTS" id="PR00320">
    <property type="entry name" value="GPROTEINBRPT"/>
</dbReference>
<dbReference type="EMBL" id="CACTIH010001906">
    <property type="protein sequence ID" value="CAA2968410.1"/>
    <property type="molecule type" value="Genomic_DNA"/>
</dbReference>
<dbReference type="InterPro" id="IPR015943">
    <property type="entry name" value="WD40/YVTN_repeat-like_dom_sf"/>
</dbReference>
<keyword evidence="2 4" id="KW-0853">WD repeat</keyword>
<keyword evidence="5" id="KW-0812">Transmembrane</keyword>
<dbReference type="InterPro" id="IPR001680">
    <property type="entry name" value="WD40_rpt"/>
</dbReference>
<feature type="repeat" description="WD" evidence="4">
    <location>
        <begin position="291"/>
        <end position="333"/>
    </location>
</feature>
<evidence type="ECO:0000256" key="1">
    <source>
        <dbReference type="ARBA" id="ARBA00022553"/>
    </source>
</evidence>
<feature type="transmembrane region" description="Helical" evidence="5">
    <location>
        <begin position="85"/>
        <end position="105"/>
    </location>
</feature>
<dbReference type="InterPro" id="IPR044285">
    <property type="entry name" value="PWP1"/>
</dbReference>
<dbReference type="Pfam" id="PF00400">
    <property type="entry name" value="WD40"/>
    <property type="match status" value="3"/>
</dbReference>
<dbReference type="Proteomes" id="UP000594638">
    <property type="component" value="Unassembled WGS sequence"/>
</dbReference>
<keyword evidence="7" id="KW-1185">Reference proteome</keyword>
<dbReference type="InterPro" id="IPR036322">
    <property type="entry name" value="WD40_repeat_dom_sf"/>
</dbReference>
<sequence length="372" mass="42107">KDASNTRQMNLDDVFLRFDKIPQLRLWRRSNEGIERPYLKYIFIFQIIFFYDISKEKSAPTLWLKLEQLCIIKSFTSKLLLKQHLYFHPMFVFHLVIVFYSPSLIIKVLTGNFVAVGTMDPAIEIWDLDIMGAVQPSFVLGGIIEKKRGKKKIIKYATGSHTDSVLELAWNKEYRNILASGSADKLAKIWDVTTRKCNLTMDHHTNKVQAVAWNRFAPQVLLTGSFDCSVVMKDSRIPSHSGFKWSVTAEVESLAWDPHTEHSFVVSLENGMVMGFDIRTASSDPKPSFTLHAHDKKVCTISYNSLVPNLLATGSIDKTVKLWDLTNNKPSCIASQNPKAGAVFSVSFSEDAPFLLAIGGSKKKLKIRIIFL</sequence>
<keyword evidence="5" id="KW-1133">Transmembrane helix</keyword>
<dbReference type="InterPro" id="IPR019775">
    <property type="entry name" value="WD40_repeat_CS"/>
</dbReference>
<keyword evidence="5" id="KW-0472">Membrane</keyword>
<keyword evidence="1" id="KW-0597">Phosphoprotein</keyword>
<dbReference type="PROSITE" id="PS50082">
    <property type="entry name" value="WD_REPEATS_2"/>
    <property type="match status" value="2"/>
</dbReference>
<dbReference type="SMART" id="SM00320">
    <property type="entry name" value="WD40"/>
    <property type="match status" value="5"/>
</dbReference>
<dbReference type="PANTHER" id="PTHR14091:SF0">
    <property type="entry name" value="PERIODIC TRYPTOPHAN PROTEIN 1 HOMOLOG"/>
    <property type="match status" value="1"/>
</dbReference>
<name>A0A8S0QS78_OLEEU</name>
<feature type="non-terminal residue" evidence="6">
    <location>
        <position position="372"/>
    </location>
</feature>
<dbReference type="PROSITE" id="PS00678">
    <property type="entry name" value="WD_REPEATS_1"/>
    <property type="match status" value="2"/>
</dbReference>
<evidence type="ECO:0000256" key="5">
    <source>
        <dbReference type="SAM" id="Phobius"/>
    </source>
</evidence>
<gene>
    <name evidence="6" type="ORF">OLEA9_A039112</name>
</gene>
<dbReference type="PANTHER" id="PTHR14091">
    <property type="entry name" value="PERIODIC TRYPTOPHAN PROTEIN 1"/>
    <property type="match status" value="1"/>
</dbReference>
<keyword evidence="3" id="KW-0677">Repeat</keyword>
<feature type="repeat" description="WD" evidence="4">
    <location>
        <begin position="158"/>
        <end position="200"/>
    </location>
</feature>
<dbReference type="InterPro" id="IPR020472">
    <property type="entry name" value="WD40_PAC1"/>
</dbReference>
<evidence type="ECO:0000313" key="7">
    <source>
        <dbReference type="Proteomes" id="UP000594638"/>
    </source>
</evidence>
<dbReference type="PROSITE" id="PS50294">
    <property type="entry name" value="WD_REPEATS_REGION"/>
    <property type="match status" value="2"/>
</dbReference>